<name>A0A6L6YHR8_9BURK</name>
<dbReference type="InterPro" id="IPR007195">
    <property type="entry name" value="TolB_N"/>
</dbReference>
<gene>
    <name evidence="7 9" type="primary">tolB</name>
    <name evidence="9" type="ORF">E5987_03715</name>
</gene>
<dbReference type="InterPro" id="IPR014167">
    <property type="entry name" value="Tol-Pal_TolB"/>
</dbReference>
<dbReference type="InterPro" id="IPR006311">
    <property type="entry name" value="TAT_signal"/>
</dbReference>
<dbReference type="OrthoDB" id="9802240at2"/>
<evidence type="ECO:0000256" key="1">
    <source>
        <dbReference type="ARBA" id="ARBA00004418"/>
    </source>
</evidence>
<feature type="domain" description="TolB N-terminal" evidence="8">
    <location>
        <begin position="33"/>
        <end position="131"/>
    </location>
</feature>
<dbReference type="SUPFAM" id="SSF69304">
    <property type="entry name" value="Tricorn protease N-terminal domain"/>
    <property type="match status" value="1"/>
</dbReference>
<evidence type="ECO:0000259" key="8">
    <source>
        <dbReference type="Pfam" id="PF04052"/>
    </source>
</evidence>
<dbReference type="AlphaFoldDB" id="A0A6L6YHR8"/>
<comment type="caution">
    <text evidence="9">The sequence shown here is derived from an EMBL/GenBank/DDBJ whole genome shotgun (WGS) entry which is preliminary data.</text>
</comment>
<dbReference type="RefSeq" id="WP_160334748.1">
    <property type="nucleotide sequence ID" value="NZ_CALPCV010000001.1"/>
</dbReference>
<accession>A0A6L6YHR8</accession>
<evidence type="ECO:0000256" key="3">
    <source>
        <dbReference type="ARBA" id="ARBA00022618"/>
    </source>
</evidence>
<evidence type="ECO:0000256" key="7">
    <source>
        <dbReference type="HAMAP-Rule" id="MF_00671"/>
    </source>
</evidence>
<evidence type="ECO:0000256" key="4">
    <source>
        <dbReference type="ARBA" id="ARBA00022729"/>
    </source>
</evidence>
<dbReference type="NCBIfam" id="TIGR02800">
    <property type="entry name" value="propeller_TolB"/>
    <property type="match status" value="1"/>
</dbReference>
<evidence type="ECO:0000256" key="2">
    <source>
        <dbReference type="ARBA" id="ARBA00009820"/>
    </source>
</evidence>
<comment type="similarity">
    <text evidence="2 7">Belongs to the TolB family.</text>
</comment>
<dbReference type="HAMAP" id="MF_00671">
    <property type="entry name" value="TolB"/>
    <property type="match status" value="1"/>
</dbReference>
<dbReference type="InterPro" id="IPR011659">
    <property type="entry name" value="WD40"/>
</dbReference>
<reference evidence="9 10" key="1">
    <citation type="submission" date="2019-12" db="EMBL/GenBank/DDBJ databases">
        <title>Microbes associate with the intestines of laboratory mice.</title>
        <authorList>
            <person name="Navarre W."/>
            <person name="Wong E."/>
        </authorList>
    </citation>
    <scope>NUCLEOTIDE SEQUENCE [LARGE SCALE GENOMIC DNA]</scope>
    <source>
        <strain evidence="9 10">NM82_D38</strain>
    </source>
</reference>
<dbReference type="Proteomes" id="UP000472580">
    <property type="component" value="Unassembled WGS sequence"/>
</dbReference>
<keyword evidence="5 7" id="KW-0574">Periplasm</keyword>
<feature type="chain" id="PRO_5027182099" description="Tol-Pal system protein TolB" evidence="7">
    <location>
        <begin position="32"/>
        <end position="432"/>
    </location>
</feature>
<dbReference type="PANTHER" id="PTHR36842">
    <property type="entry name" value="PROTEIN TOLB HOMOLOG"/>
    <property type="match status" value="1"/>
</dbReference>
<keyword evidence="4 7" id="KW-0732">Signal</keyword>
<protein>
    <recommendedName>
        <fullName evidence="7">Tol-Pal system protein TolB</fullName>
    </recommendedName>
</protein>
<dbReference type="InterPro" id="IPR011042">
    <property type="entry name" value="6-blade_b-propeller_TolB-like"/>
</dbReference>
<dbReference type="PANTHER" id="PTHR36842:SF1">
    <property type="entry name" value="PROTEIN TOLB"/>
    <property type="match status" value="1"/>
</dbReference>
<dbReference type="EMBL" id="WSRP01000008">
    <property type="protein sequence ID" value="MVX56313.1"/>
    <property type="molecule type" value="Genomic_DNA"/>
</dbReference>
<comment type="function">
    <text evidence="7">Part of the Tol-Pal system, which plays a role in outer membrane invagination during cell division and is important for maintaining outer membrane integrity.</text>
</comment>
<keyword evidence="3 7" id="KW-0132">Cell division</keyword>
<organism evidence="9 10">
    <name type="scientific">Parasutterella muris</name>
    <dbReference type="NCBI Taxonomy" id="2565572"/>
    <lineage>
        <taxon>Bacteria</taxon>
        <taxon>Pseudomonadati</taxon>
        <taxon>Pseudomonadota</taxon>
        <taxon>Betaproteobacteria</taxon>
        <taxon>Burkholderiales</taxon>
        <taxon>Sutterellaceae</taxon>
        <taxon>Parasutterella</taxon>
    </lineage>
</organism>
<evidence type="ECO:0000313" key="9">
    <source>
        <dbReference type="EMBL" id="MVX56313.1"/>
    </source>
</evidence>
<keyword evidence="6 7" id="KW-0131">Cell cycle</keyword>
<dbReference type="Pfam" id="PF07676">
    <property type="entry name" value="PD40"/>
    <property type="match status" value="4"/>
</dbReference>
<dbReference type="GO" id="GO:0017038">
    <property type="term" value="P:protein import"/>
    <property type="evidence" value="ECO:0007669"/>
    <property type="project" value="InterPro"/>
</dbReference>
<dbReference type="Gene3D" id="3.40.50.10070">
    <property type="entry name" value="TolB, N-terminal domain"/>
    <property type="match status" value="1"/>
</dbReference>
<sequence length="432" mass="46159" precursor="true">MSANAIEMRRRLFLKSLGAAAVASTMSSSFAQLKVDILGVGANQFPIAIPAFIGNEGAPENIAEIVGNDLVRSGAFRLVDGPVPTSYDMTPEWSKISAVGAGAYVIGEVKKTPDGRYDLQFRLFDPVKRQETDEANFVCAKDDLRLYAHKIADRIFERLTGEKGDFASRIAYVAQQGRKSFAIMVADSDGHNPQAALRSKEPIISIAWSPNGRQIAYTTFETGKPTVWIHDLSTGKRRQVAGFRGNNSAPAFSPDGNTLAVALSKGGITKIYLMNVNGQNVRPFTEGSSIDTEPAFSPDGQYIYFTSDRGGNPQIYRKPVGGGSAERVSFGNAYAVSPAVSPKNDQLAYIVRSGGTFQLVQQDLATGNVIPLSQVGKNESPSYSPNGNMIIYAAEVGGKGVLSTVSTDGSAKSRLSGLSGDIREPAWGPTIS</sequence>
<comment type="subunit">
    <text evidence="7">The Tol-Pal system is composed of five core proteins: the inner membrane proteins TolA, TolQ and TolR, the periplasmic protein TolB and the outer membrane protein Pal. They form a network linking the inner and outer membranes and the peptidoglycan layer.</text>
</comment>
<evidence type="ECO:0000256" key="5">
    <source>
        <dbReference type="ARBA" id="ARBA00022764"/>
    </source>
</evidence>
<dbReference type="GO" id="GO:0042597">
    <property type="term" value="C:periplasmic space"/>
    <property type="evidence" value="ECO:0007669"/>
    <property type="project" value="UniProtKB-SubCell"/>
</dbReference>
<feature type="signal peptide" evidence="7">
    <location>
        <begin position="1"/>
        <end position="31"/>
    </location>
</feature>
<dbReference type="Pfam" id="PF04052">
    <property type="entry name" value="TolB_N"/>
    <property type="match status" value="1"/>
</dbReference>
<keyword evidence="10" id="KW-1185">Reference proteome</keyword>
<proteinExistence type="inferred from homology"/>
<dbReference type="PROSITE" id="PS51318">
    <property type="entry name" value="TAT"/>
    <property type="match status" value="1"/>
</dbReference>
<evidence type="ECO:0000313" key="10">
    <source>
        <dbReference type="Proteomes" id="UP000472580"/>
    </source>
</evidence>
<dbReference type="GO" id="GO:0051301">
    <property type="term" value="P:cell division"/>
    <property type="evidence" value="ECO:0007669"/>
    <property type="project" value="UniProtKB-UniRule"/>
</dbReference>
<dbReference type="Gene3D" id="2.120.10.30">
    <property type="entry name" value="TolB, C-terminal domain"/>
    <property type="match status" value="1"/>
</dbReference>
<comment type="subcellular location">
    <subcellularLocation>
        <location evidence="1 7">Periplasm</location>
    </subcellularLocation>
</comment>
<dbReference type="SUPFAM" id="SSF52964">
    <property type="entry name" value="TolB, N-terminal domain"/>
    <property type="match status" value="1"/>
</dbReference>
<evidence type="ECO:0000256" key="6">
    <source>
        <dbReference type="ARBA" id="ARBA00023306"/>
    </source>
</evidence>